<dbReference type="AlphaFoldDB" id="A0A091CWI0"/>
<feature type="region of interest" description="Disordered" evidence="1">
    <location>
        <begin position="1"/>
        <end position="93"/>
    </location>
</feature>
<evidence type="ECO:0000313" key="3">
    <source>
        <dbReference type="Proteomes" id="UP000028990"/>
    </source>
</evidence>
<reference evidence="2 3" key="1">
    <citation type="submission" date="2013-11" db="EMBL/GenBank/DDBJ databases">
        <title>The Damaraland mole rat (Fukomys damarensis) genome and evolution of African mole rats.</title>
        <authorList>
            <person name="Gladyshev V.N."/>
            <person name="Fang X."/>
        </authorList>
    </citation>
    <scope>NUCLEOTIDE SEQUENCE [LARGE SCALE GENOMIC DNA]</scope>
    <source>
        <tissue evidence="2">Liver</tissue>
    </source>
</reference>
<accession>A0A091CWI0</accession>
<keyword evidence="3" id="KW-1185">Reference proteome</keyword>
<protein>
    <submittedName>
        <fullName evidence="2">Uncharacterized protein</fullName>
    </submittedName>
</protein>
<name>A0A091CWI0_FUKDA</name>
<evidence type="ECO:0000256" key="1">
    <source>
        <dbReference type="SAM" id="MobiDB-lite"/>
    </source>
</evidence>
<organism evidence="2 3">
    <name type="scientific">Fukomys damarensis</name>
    <name type="common">Damaraland mole rat</name>
    <name type="synonym">Cryptomys damarensis</name>
    <dbReference type="NCBI Taxonomy" id="885580"/>
    <lineage>
        <taxon>Eukaryota</taxon>
        <taxon>Metazoa</taxon>
        <taxon>Chordata</taxon>
        <taxon>Craniata</taxon>
        <taxon>Vertebrata</taxon>
        <taxon>Euteleostomi</taxon>
        <taxon>Mammalia</taxon>
        <taxon>Eutheria</taxon>
        <taxon>Euarchontoglires</taxon>
        <taxon>Glires</taxon>
        <taxon>Rodentia</taxon>
        <taxon>Hystricomorpha</taxon>
        <taxon>Bathyergidae</taxon>
        <taxon>Fukomys</taxon>
    </lineage>
</organism>
<proteinExistence type="predicted"/>
<evidence type="ECO:0000313" key="2">
    <source>
        <dbReference type="EMBL" id="KFO22155.1"/>
    </source>
</evidence>
<sequence>MPAPRCPLRTEVSHGAVPGRTAQSLGWGPREPWDPLLGQKSDGSGERRPTSAPLPQAQGQDSFSAAAGELKTTDVRKPRMNGGGSPWSSSISRLPWTVGKLGASRDEG</sequence>
<dbReference type="EMBL" id="KN124115">
    <property type="protein sequence ID" value="KFO22155.1"/>
    <property type="molecule type" value="Genomic_DNA"/>
</dbReference>
<dbReference type="Proteomes" id="UP000028990">
    <property type="component" value="Unassembled WGS sequence"/>
</dbReference>
<gene>
    <name evidence="2" type="ORF">H920_16449</name>
</gene>